<comment type="similarity">
    <text evidence="2 7">Belongs to the concentrative nucleoside transporter (CNT) (TC 2.A.41) family.</text>
</comment>
<keyword evidence="7" id="KW-0813">Transport</keyword>
<evidence type="ECO:0000256" key="3">
    <source>
        <dbReference type="ARBA" id="ARBA00022475"/>
    </source>
</evidence>
<dbReference type="InterPro" id="IPR011642">
    <property type="entry name" value="Gate_dom"/>
</dbReference>
<feature type="transmembrane region" description="Helical" evidence="7">
    <location>
        <begin position="631"/>
        <end position="654"/>
    </location>
</feature>
<accession>A0AAN9BTE8</accession>
<feature type="transmembrane region" description="Helical" evidence="7">
    <location>
        <begin position="113"/>
        <end position="136"/>
    </location>
</feature>
<feature type="transmembrane region" description="Helical" evidence="7">
    <location>
        <begin position="217"/>
        <end position="233"/>
    </location>
</feature>
<dbReference type="NCBIfam" id="TIGR00804">
    <property type="entry name" value="nupC"/>
    <property type="match status" value="1"/>
</dbReference>
<reference evidence="11 12" key="1">
    <citation type="submission" date="2024-02" db="EMBL/GenBank/DDBJ databases">
        <title>Chromosome-scale genome assembly of the rough periwinkle Littorina saxatilis.</title>
        <authorList>
            <person name="De Jode A."/>
            <person name="Faria R."/>
            <person name="Formenti G."/>
            <person name="Sims Y."/>
            <person name="Smith T.P."/>
            <person name="Tracey A."/>
            <person name="Wood J.M.D."/>
            <person name="Zagrodzka Z.B."/>
            <person name="Johannesson K."/>
            <person name="Butlin R.K."/>
            <person name="Leder E.H."/>
        </authorList>
    </citation>
    <scope>NUCLEOTIDE SEQUENCE [LARGE SCALE GENOMIC DNA]</scope>
    <source>
        <strain evidence="11">Snail1</strain>
        <tissue evidence="11">Muscle</tissue>
    </source>
</reference>
<evidence type="ECO:0000256" key="2">
    <source>
        <dbReference type="ARBA" id="ARBA00009033"/>
    </source>
</evidence>
<dbReference type="InterPro" id="IPR011657">
    <property type="entry name" value="CNT_C_dom"/>
</dbReference>
<comment type="subcellular location">
    <subcellularLocation>
        <location evidence="1">Cell membrane</location>
        <topology evidence="1">Multi-pass membrane protein</topology>
    </subcellularLocation>
</comment>
<dbReference type="EMBL" id="JBAMIC010000003">
    <property type="protein sequence ID" value="KAK7109375.1"/>
    <property type="molecule type" value="Genomic_DNA"/>
</dbReference>
<feature type="transmembrane region" description="Helical" evidence="7">
    <location>
        <begin position="299"/>
        <end position="321"/>
    </location>
</feature>
<evidence type="ECO:0000256" key="1">
    <source>
        <dbReference type="ARBA" id="ARBA00004651"/>
    </source>
</evidence>
<proteinExistence type="inferred from homology"/>
<evidence type="ECO:0000313" key="12">
    <source>
        <dbReference type="Proteomes" id="UP001374579"/>
    </source>
</evidence>
<feature type="domain" description="Nucleoside transporter/FeoB GTPase Gate" evidence="10">
    <location>
        <begin position="302"/>
        <end position="399"/>
    </location>
</feature>
<dbReference type="InterPro" id="IPR008276">
    <property type="entry name" value="C_nuclsd_transpt"/>
</dbReference>
<keyword evidence="3" id="KW-1003">Cell membrane</keyword>
<feature type="transmembrane region" description="Helical" evidence="7">
    <location>
        <begin position="456"/>
        <end position="476"/>
    </location>
</feature>
<dbReference type="InterPro" id="IPR002668">
    <property type="entry name" value="CNT_N_dom"/>
</dbReference>
<dbReference type="InterPro" id="IPR018270">
    <property type="entry name" value="C_nuclsd_transpt_met_bac"/>
</dbReference>
<evidence type="ECO:0000256" key="4">
    <source>
        <dbReference type="ARBA" id="ARBA00022692"/>
    </source>
</evidence>
<dbReference type="Proteomes" id="UP001374579">
    <property type="component" value="Unassembled WGS sequence"/>
</dbReference>
<feature type="domain" description="Concentrative nucleoside transporter C-terminal" evidence="9">
    <location>
        <begin position="404"/>
        <end position="651"/>
    </location>
</feature>
<comment type="caution">
    <text evidence="11">The sequence shown here is derived from an EMBL/GenBank/DDBJ whole genome shotgun (WGS) entry which is preliminary data.</text>
</comment>
<feature type="domain" description="Concentrative nucleoside transporter N-terminal" evidence="8">
    <location>
        <begin position="221"/>
        <end position="293"/>
    </location>
</feature>
<evidence type="ECO:0000259" key="8">
    <source>
        <dbReference type="Pfam" id="PF01773"/>
    </source>
</evidence>
<evidence type="ECO:0000259" key="9">
    <source>
        <dbReference type="Pfam" id="PF07662"/>
    </source>
</evidence>
<dbReference type="AlphaFoldDB" id="A0AAN9BTE8"/>
<feature type="transmembrane region" description="Helical" evidence="7">
    <location>
        <begin position="595"/>
        <end position="619"/>
    </location>
</feature>
<sequence length="658" mass="72145">MSEPVELRNISMVVPNSKKGMDNPSFHTSNNDIDGKSTVVDVPYDNADGLRNRTSNGPAANTGTINDGGVLDSNNSYKPIMKADDDSDLSGCKQGINRVQRGVIDFFLTHQKVIIRAILIIILLLYLAYVCYAMTVRFGDEGSIRLLVCTIFGVFLLVLYLTWEYITSCMGKVAPDMSESRSATLRRTIRWVLYVLSVVTMVTLLIVLVALDSPNNLISLAGLAAFIILAWITSINPARVNWHPVFWGFSLQFYFAVIILRTRWGYEAFKWLGDRVTEFLAYSDEGAAFVFGENFRVHFFAFAILPVIVFFSAVISVLYYLGVMQSIVKVLGQFLSFCMDTTPAESINAAGNIFVGMTEAPLMIRPFIGRMTRSELHAVMTGGFATIAGSVLGAYIGFGVPANHLLSASVMSAPAALAISKLTYPETEEPQISADDYTKLEKGAERNLIEAASSGASSAIAVVASVAVNVMAFLSILKFINATLTWFGDRGDIEGLSFQLICSYVLYPVALFMGTELGLDCRRLGELVGIKTFTNEFIAYGSLQGLLENRKTFLNYTTFYDVNDPVNIAYDDLDVNLTQWNVVLKKGFLSTRSEVIATYALCGFSNFGSMGIMLGALSVMAPSRRTDLSSIVFRAMISGNVACFFTACIAGLFFEDFA</sequence>
<protein>
    <recommendedName>
        <fullName evidence="7">Sodium/nucleoside cotransporter</fullName>
    </recommendedName>
</protein>
<dbReference type="PANTHER" id="PTHR10590:SF4">
    <property type="entry name" value="SOLUTE CARRIER FAMILY 28 MEMBER 3"/>
    <property type="match status" value="1"/>
</dbReference>
<feature type="transmembrane region" description="Helical" evidence="7">
    <location>
        <begin position="245"/>
        <end position="264"/>
    </location>
</feature>
<keyword evidence="12" id="KW-1185">Reference proteome</keyword>
<dbReference type="Pfam" id="PF07662">
    <property type="entry name" value="Nucleos_tra2_C"/>
    <property type="match status" value="1"/>
</dbReference>
<evidence type="ECO:0000313" key="11">
    <source>
        <dbReference type="EMBL" id="KAK7109375.1"/>
    </source>
</evidence>
<organism evidence="11 12">
    <name type="scientific">Littorina saxatilis</name>
    <dbReference type="NCBI Taxonomy" id="31220"/>
    <lineage>
        <taxon>Eukaryota</taxon>
        <taxon>Metazoa</taxon>
        <taxon>Spiralia</taxon>
        <taxon>Lophotrochozoa</taxon>
        <taxon>Mollusca</taxon>
        <taxon>Gastropoda</taxon>
        <taxon>Caenogastropoda</taxon>
        <taxon>Littorinimorpha</taxon>
        <taxon>Littorinoidea</taxon>
        <taxon>Littorinidae</taxon>
        <taxon>Littorina</taxon>
    </lineage>
</organism>
<name>A0AAN9BTE8_9CAEN</name>
<dbReference type="Pfam" id="PF01773">
    <property type="entry name" value="Nucleos_tra2_N"/>
    <property type="match status" value="1"/>
</dbReference>
<keyword evidence="6 7" id="KW-0472">Membrane</keyword>
<evidence type="ECO:0000256" key="7">
    <source>
        <dbReference type="RuleBase" id="RU362018"/>
    </source>
</evidence>
<evidence type="ECO:0000256" key="6">
    <source>
        <dbReference type="ARBA" id="ARBA00023136"/>
    </source>
</evidence>
<feature type="transmembrane region" description="Helical" evidence="7">
    <location>
        <begin position="191"/>
        <end position="211"/>
    </location>
</feature>
<feature type="transmembrane region" description="Helical" evidence="7">
    <location>
        <begin position="376"/>
        <end position="398"/>
    </location>
</feature>
<keyword evidence="4 7" id="KW-0812">Transmembrane</keyword>
<dbReference type="GO" id="GO:0005415">
    <property type="term" value="F:nucleoside:sodium symporter activity"/>
    <property type="evidence" value="ECO:0007669"/>
    <property type="project" value="TreeGrafter"/>
</dbReference>
<evidence type="ECO:0000259" key="10">
    <source>
        <dbReference type="Pfam" id="PF07670"/>
    </source>
</evidence>
<dbReference type="PANTHER" id="PTHR10590">
    <property type="entry name" value="SODIUM/NUCLEOSIDE COTRANSPORTER"/>
    <property type="match status" value="1"/>
</dbReference>
<keyword evidence="5 7" id="KW-1133">Transmembrane helix</keyword>
<evidence type="ECO:0000256" key="5">
    <source>
        <dbReference type="ARBA" id="ARBA00022989"/>
    </source>
</evidence>
<feature type="transmembrane region" description="Helical" evidence="7">
    <location>
        <begin position="142"/>
        <end position="163"/>
    </location>
</feature>
<gene>
    <name evidence="11" type="ORF">V1264_013425</name>
</gene>
<dbReference type="GO" id="GO:0005886">
    <property type="term" value="C:plasma membrane"/>
    <property type="evidence" value="ECO:0007669"/>
    <property type="project" value="UniProtKB-SubCell"/>
</dbReference>
<dbReference type="Pfam" id="PF07670">
    <property type="entry name" value="Gate"/>
    <property type="match status" value="1"/>
</dbReference>